<dbReference type="InterPro" id="IPR001867">
    <property type="entry name" value="OmpR/PhoB-type_DNA-bd"/>
</dbReference>
<dbReference type="PROSITE" id="PS50110">
    <property type="entry name" value="RESPONSE_REGULATORY"/>
    <property type="match status" value="1"/>
</dbReference>
<keyword evidence="3 5" id="KW-0238">DNA-binding</keyword>
<dbReference type="GO" id="GO:0000156">
    <property type="term" value="F:phosphorelay response regulator activity"/>
    <property type="evidence" value="ECO:0007669"/>
    <property type="project" value="TreeGrafter"/>
</dbReference>
<sequence>MRIAVLEDEPEHAAQLTRVLDEVGYAYQCYGTGKALLLGLVRETFDVLVLDWMLPDADGIAVLDQLRSRSISTPVMFTTSRDAEADIVEALTHGADDYLVKPIRPNEFLARLQVLTRRSSLATMDTLLEVSPYRFDLATGKAWVGQEAVILTTRQFALAVFFFRNPGKLLSRTHLLETIWGVGAEIQTRTLEIHVSQLRKLLGLMPENGWRITSVYGHGYRLEPLA</sequence>
<dbReference type="PANTHER" id="PTHR48111:SF40">
    <property type="entry name" value="PHOSPHATE REGULON TRANSCRIPTIONAL REGULATORY PROTEIN PHOB"/>
    <property type="match status" value="1"/>
</dbReference>
<dbReference type="PANTHER" id="PTHR48111">
    <property type="entry name" value="REGULATOR OF RPOS"/>
    <property type="match status" value="1"/>
</dbReference>
<keyword evidence="2" id="KW-0902">Two-component regulatory system</keyword>
<protein>
    <submittedName>
        <fullName evidence="8">Response regulator transcription factor</fullName>
    </submittedName>
</protein>
<name>A0A975SLR6_9RHOO</name>
<evidence type="ECO:0000313" key="8">
    <source>
        <dbReference type="EMBL" id="QWT48666.1"/>
    </source>
</evidence>
<dbReference type="CDD" id="cd00383">
    <property type="entry name" value="trans_reg_C"/>
    <property type="match status" value="1"/>
</dbReference>
<keyword evidence="9" id="KW-1185">Reference proteome</keyword>
<dbReference type="GO" id="GO:0000976">
    <property type="term" value="F:transcription cis-regulatory region binding"/>
    <property type="evidence" value="ECO:0007669"/>
    <property type="project" value="TreeGrafter"/>
</dbReference>
<dbReference type="Pfam" id="PF00486">
    <property type="entry name" value="Trans_reg_C"/>
    <property type="match status" value="1"/>
</dbReference>
<evidence type="ECO:0000313" key="9">
    <source>
        <dbReference type="Proteomes" id="UP000683428"/>
    </source>
</evidence>
<keyword evidence="1 4" id="KW-0597">Phosphoprotein</keyword>
<evidence type="ECO:0000256" key="1">
    <source>
        <dbReference type="ARBA" id="ARBA00022553"/>
    </source>
</evidence>
<accession>A0A975SLR6</accession>
<evidence type="ECO:0000259" key="6">
    <source>
        <dbReference type="PROSITE" id="PS50110"/>
    </source>
</evidence>
<dbReference type="InterPro" id="IPR001789">
    <property type="entry name" value="Sig_transdc_resp-reg_receiver"/>
</dbReference>
<dbReference type="GO" id="GO:0005829">
    <property type="term" value="C:cytosol"/>
    <property type="evidence" value="ECO:0007669"/>
    <property type="project" value="TreeGrafter"/>
</dbReference>
<feature type="domain" description="OmpR/PhoB-type" evidence="7">
    <location>
        <begin position="125"/>
        <end position="224"/>
    </location>
</feature>
<dbReference type="Proteomes" id="UP000683428">
    <property type="component" value="Chromosome"/>
</dbReference>
<feature type="modified residue" description="4-aspartylphosphate" evidence="4">
    <location>
        <position position="51"/>
    </location>
</feature>
<dbReference type="KEGG" id="aiq:Azoinq_12575"/>
<dbReference type="RefSeq" id="WP_216128571.1">
    <property type="nucleotide sequence ID" value="NZ_CP064782.1"/>
</dbReference>
<evidence type="ECO:0000259" key="7">
    <source>
        <dbReference type="PROSITE" id="PS51755"/>
    </source>
</evidence>
<evidence type="ECO:0000256" key="3">
    <source>
        <dbReference type="ARBA" id="ARBA00023125"/>
    </source>
</evidence>
<dbReference type="SMART" id="SM00862">
    <property type="entry name" value="Trans_reg_C"/>
    <property type="match status" value="1"/>
</dbReference>
<evidence type="ECO:0000256" key="4">
    <source>
        <dbReference type="PROSITE-ProRule" id="PRU00169"/>
    </source>
</evidence>
<gene>
    <name evidence="8" type="ORF">Azoinq_12575</name>
</gene>
<proteinExistence type="predicted"/>
<feature type="DNA-binding region" description="OmpR/PhoB-type" evidence="5">
    <location>
        <begin position="125"/>
        <end position="224"/>
    </location>
</feature>
<dbReference type="SMART" id="SM00448">
    <property type="entry name" value="REC"/>
    <property type="match status" value="1"/>
</dbReference>
<evidence type="ECO:0000256" key="2">
    <source>
        <dbReference type="ARBA" id="ARBA00023012"/>
    </source>
</evidence>
<dbReference type="GO" id="GO:0006355">
    <property type="term" value="P:regulation of DNA-templated transcription"/>
    <property type="evidence" value="ECO:0007669"/>
    <property type="project" value="InterPro"/>
</dbReference>
<dbReference type="EMBL" id="CP064782">
    <property type="protein sequence ID" value="QWT48666.1"/>
    <property type="molecule type" value="Genomic_DNA"/>
</dbReference>
<reference evidence="8" key="1">
    <citation type="submission" date="2020-11" db="EMBL/GenBank/DDBJ databases">
        <title>Azospira inquinata sp. nov.</title>
        <authorList>
            <person name="Moe W.M."/>
            <person name="Mikes M.C."/>
        </authorList>
    </citation>
    <scope>NUCLEOTIDE SEQUENCE</scope>
    <source>
        <strain evidence="8">Azo-3</strain>
    </source>
</reference>
<dbReference type="GO" id="GO:0032993">
    <property type="term" value="C:protein-DNA complex"/>
    <property type="evidence" value="ECO:0007669"/>
    <property type="project" value="TreeGrafter"/>
</dbReference>
<dbReference type="PROSITE" id="PS51755">
    <property type="entry name" value="OMPR_PHOB"/>
    <property type="match status" value="1"/>
</dbReference>
<dbReference type="InterPro" id="IPR039420">
    <property type="entry name" value="WalR-like"/>
</dbReference>
<dbReference type="AlphaFoldDB" id="A0A975SLR6"/>
<organism evidence="8 9">
    <name type="scientific">Azospira inquinata</name>
    <dbReference type="NCBI Taxonomy" id="2785627"/>
    <lineage>
        <taxon>Bacteria</taxon>
        <taxon>Pseudomonadati</taxon>
        <taxon>Pseudomonadota</taxon>
        <taxon>Betaproteobacteria</taxon>
        <taxon>Rhodocyclales</taxon>
        <taxon>Rhodocyclaceae</taxon>
        <taxon>Azospira</taxon>
    </lineage>
</organism>
<evidence type="ECO:0000256" key="5">
    <source>
        <dbReference type="PROSITE-ProRule" id="PRU01091"/>
    </source>
</evidence>
<dbReference type="Pfam" id="PF00072">
    <property type="entry name" value="Response_reg"/>
    <property type="match status" value="1"/>
</dbReference>
<feature type="domain" description="Response regulatory" evidence="6">
    <location>
        <begin position="2"/>
        <end position="116"/>
    </location>
</feature>